<dbReference type="NCBIfam" id="TIGR02136">
    <property type="entry name" value="ptsS_2"/>
    <property type="match status" value="1"/>
</dbReference>
<dbReference type="EMBL" id="JAWDKA010000002">
    <property type="protein sequence ID" value="MDV0441312.1"/>
    <property type="molecule type" value="Genomic_DNA"/>
</dbReference>
<dbReference type="Gene3D" id="3.40.190.10">
    <property type="entry name" value="Periplasmic binding protein-like II"/>
    <property type="match status" value="2"/>
</dbReference>
<sequence length="282" mass="29370">MRSFKSSHKSGLAALLAAAVLVLVVLTAGCVSTPAEDDVSGTISLAGSTTVLPVAQAVAEVYMNNHQSADIQISGGGSGVGVTAITAGTADIGMLSRDLKDSEKTGNDFKEYVIGRDGIAIIANPANTVSELTLSQVKDIYQGKITNWKEVGGADMLIVLVGRDSASGTREFFTEFVLNKEDAAKTMQELNSNGAVQKSVAQTPGAIGYVSLEYVDNTVKAFTIDGVKPSVATVIDGTYKINRPLLMITKGEATGLAKSYLDFILSSAGQKILSENGFVPIA</sequence>
<dbReference type="Proteomes" id="UP001273136">
    <property type="component" value="Unassembled WGS sequence"/>
</dbReference>
<dbReference type="PANTHER" id="PTHR30570">
    <property type="entry name" value="PERIPLASMIC PHOSPHATE BINDING COMPONENT OF PHOSPHATE ABC TRANSPORTER"/>
    <property type="match status" value="1"/>
</dbReference>
<dbReference type="SUPFAM" id="SSF53850">
    <property type="entry name" value="Periplasmic binding protein-like II"/>
    <property type="match status" value="1"/>
</dbReference>
<dbReference type="AlphaFoldDB" id="A0AAE4MCA7"/>
<dbReference type="PANTHER" id="PTHR30570:SF1">
    <property type="entry name" value="PHOSPHATE-BINDING PROTEIN PSTS"/>
    <property type="match status" value="1"/>
</dbReference>
<protein>
    <submittedName>
        <fullName evidence="4">Phosphate-binding protein PstS 1</fullName>
    </submittedName>
</protein>
<dbReference type="Pfam" id="PF12849">
    <property type="entry name" value="PBP_like_2"/>
    <property type="match status" value="1"/>
</dbReference>
<dbReference type="RefSeq" id="WP_338093708.1">
    <property type="nucleotide sequence ID" value="NZ_JAWDKA010000002.1"/>
</dbReference>
<evidence type="ECO:0000256" key="1">
    <source>
        <dbReference type="ARBA" id="ARBA00022448"/>
    </source>
</evidence>
<keyword evidence="5" id="KW-1185">Reference proteome</keyword>
<dbReference type="InterPro" id="IPR024370">
    <property type="entry name" value="PBP_domain"/>
</dbReference>
<evidence type="ECO:0000259" key="3">
    <source>
        <dbReference type="Pfam" id="PF12849"/>
    </source>
</evidence>
<keyword evidence="1" id="KW-0813">Transport</keyword>
<dbReference type="CDD" id="cd13653">
    <property type="entry name" value="PBP2_phosphate_like_1"/>
    <property type="match status" value="1"/>
</dbReference>
<dbReference type="InterPro" id="IPR050811">
    <property type="entry name" value="Phosphate_ABC_transporter"/>
</dbReference>
<keyword evidence="2" id="KW-0732">Signal</keyword>
<dbReference type="InterPro" id="IPR011862">
    <property type="entry name" value="Phos-bd"/>
</dbReference>
<dbReference type="GO" id="GO:0042301">
    <property type="term" value="F:phosphate ion binding"/>
    <property type="evidence" value="ECO:0007669"/>
    <property type="project" value="InterPro"/>
</dbReference>
<evidence type="ECO:0000313" key="4">
    <source>
        <dbReference type="EMBL" id="MDV0441312.1"/>
    </source>
</evidence>
<comment type="caution">
    <text evidence="4">The sequence shown here is derived from an EMBL/GenBank/DDBJ whole genome shotgun (WGS) entry which is preliminary data.</text>
</comment>
<organism evidence="4 5">
    <name type="scientific">Methanorbis furvi</name>
    <dbReference type="NCBI Taxonomy" id="3028299"/>
    <lineage>
        <taxon>Archaea</taxon>
        <taxon>Methanobacteriati</taxon>
        <taxon>Methanobacteriota</taxon>
        <taxon>Stenosarchaea group</taxon>
        <taxon>Methanomicrobia</taxon>
        <taxon>Methanomicrobiales</taxon>
        <taxon>Methanocorpusculaceae</taxon>
        <taxon>Methanorbis</taxon>
    </lineage>
</organism>
<reference evidence="4" key="1">
    <citation type="submission" date="2023-06" db="EMBL/GenBank/DDBJ databases">
        <title>Genome sequence of Methancorpusculaceae sp. Ag1.</title>
        <authorList>
            <person name="Protasov E."/>
            <person name="Platt K."/>
            <person name="Poehlein A."/>
            <person name="Daniel R."/>
            <person name="Brune A."/>
        </authorList>
    </citation>
    <scope>NUCLEOTIDE SEQUENCE</scope>
    <source>
        <strain evidence="4">Ag1</strain>
    </source>
</reference>
<gene>
    <name evidence="4" type="primary">pstS1</name>
    <name evidence="4" type="ORF">McpAg1_04970</name>
</gene>
<accession>A0AAE4MCA7</accession>
<name>A0AAE4MCA7_9EURY</name>
<evidence type="ECO:0000256" key="2">
    <source>
        <dbReference type="ARBA" id="ARBA00022729"/>
    </source>
</evidence>
<proteinExistence type="predicted"/>
<dbReference type="PROSITE" id="PS51257">
    <property type="entry name" value="PROKAR_LIPOPROTEIN"/>
    <property type="match status" value="1"/>
</dbReference>
<evidence type="ECO:0000313" key="5">
    <source>
        <dbReference type="Proteomes" id="UP001273136"/>
    </source>
</evidence>
<feature type="domain" description="PBP" evidence="3">
    <location>
        <begin position="33"/>
        <end position="267"/>
    </location>
</feature>